<dbReference type="InterPro" id="IPR012677">
    <property type="entry name" value="Nucleotide-bd_a/b_plait_sf"/>
</dbReference>
<protein>
    <recommendedName>
        <fullName evidence="4">RRM domain-containing protein</fullName>
    </recommendedName>
</protein>
<gene>
    <name evidence="5" type="ORF">KUCA_T00000960001</name>
</gene>
<keyword evidence="1 2" id="KW-0694">RNA-binding</keyword>
<dbReference type="GO" id="GO:0003729">
    <property type="term" value="F:mRNA binding"/>
    <property type="evidence" value="ECO:0007669"/>
    <property type="project" value="InterPro"/>
</dbReference>
<dbReference type="PANTHER" id="PTHR47640:SF5">
    <property type="entry name" value="RRM DOMAIN-CONTAINING PROTEIN"/>
    <property type="match status" value="1"/>
</dbReference>
<dbReference type="PROSITE" id="PS50102">
    <property type="entry name" value="RRM"/>
    <property type="match status" value="3"/>
</dbReference>
<evidence type="ECO:0000313" key="5">
    <source>
        <dbReference type="EMBL" id="CDK24993.1"/>
    </source>
</evidence>
<dbReference type="GO" id="GO:0010494">
    <property type="term" value="C:cytoplasmic stress granule"/>
    <property type="evidence" value="ECO:0007669"/>
    <property type="project" value="TreeGrafter"/>
</dbReference>
<dbReference type="AlphaFoldDB" id="W6MH89"/>
<evidence type="ECO:0000256" key="1">
    <source>
        <dbReference type="ARBA" id="ARBA00022884"/>
    </source>
</evidence>
<dbReference type="GeneID" id="34518396"/>
<dbReference type="STRING" id="1382522.W6MH89"/>
<feature type="compositionally biased region" description="Basic and acidic residues" evidence="3">
    <location>
        <begin position="10"/>
        <end position="20"/>
    </location>
</feature>
<dbReference type="Gene3D" id="3.30.70.330">
    <property type="match status" value="3"/>
</dbReference>
<dbReference type="GO" id="GO:0000184">
    <property type="term" value="P:nuclear-transcribed mRNA catabolic process, nonsense-mediated decay"/>
    <property type="evidence" value="ECO:0007669"/>
    <property type="project" value="TreeGrafter"/>
</dbReference>
<accession>W6MH89</accession>
<organism evidence="5 6">
    <name type="scientific">Kuraishia capsulata CBS 1993</name>
    <dbReference type="NCBI Taxonomy" id="1382522"/>
    <lineage>
        <taxon>Eukaryota</taxon>
        <taxon>Fungi</taxon>
        <taxon>Dikarya</taxon>
        <taxon>Ascomycota</taxon>
        <taxon>Saccharomycotina</taxon>
        <taxon>Pichiomycetes</taxon>
        <taxon>Pichiales</taxon>
        <taxon>Pichiaceae</taxon>
        <taxon>Kuraishia</taxon>
    </lineage>
</organism>
<evidence type="ECO:0000313" key="6">
    <source>
        <dbReference type="Proteomes" id="UP000019384"/>
    </source>
</evidence>
<dbReference type="InterPro" id="IPR003954">
    <property type="entry name" value="RRM_euk-type"/>
</dbReference>
<feature type="region of interest" description="Disordered" evidence="3">
    <location>
        <begin position="1"/>
        <end position="53"/>
    </location>
</feature>
<feature type="domain" description="RRM" evidence="4">
    <location>
        <begin position="72"/>
        <end position="149"/>
    </location>
</feature>
<reference evidence="5" key="1">
    <citation type="submission" date="2013-12" db="EMBL/GenBank/DDBJ databases">
        <authorList>
            <person name="Genoscope - CEA"/>
        </authorList>
    </citation>
    <scope>NUCLEOTIDE SEQUENCE</scope>
    <source>
        <strain evidence="5">CBS 1993</strain>
    </source>
</reference>
<sequence>MSALSDQVETSEHEVEHNVEQEIQSLPEDSSETPPLLNPLGASTTSSTSLTSQASNIAPANAIEGGREISDKILYVGGLHKSITEDMLVELFSVQGPVQSVKLLYDKNRQGFHYAFVHYADHTAADAALQTLNGRVLANSPIKINWAFQSQQTRSTESSYNLFVGDLSSEINDEILTKAFSSFPSLTQAHVMWDMQTGRSRGYGFVSFSDHGDAERALATMNGEWIGGRAVRLNWASHREQQQQHSQQLQIPQQHQYQFQQHLQQQLQQQYQFQQQAQQQPGLGVSQVQLQQGLGNERYAQSAPISPQTYEIVLRQTPLWQTTVYLGNLAQFTTQNDLISLLQNFGYIVDFKFYPDRGCAFVKYDSHERAALAIVQLTGTNINGRLMKCGWGRDRPPPNMHYQAYGNMMYPQKQFN</sequence>
<dbReference type="SMART" id="SM00361">
    <property type="entry name" value="RRM_1"/>
    <property type="match status" value="2"/>
</dbReference>
<reference evidence="5" key="2">
    <citation type="submission" date="2014-02" db="EMBL/GenBank/DDBJ databases">
        <title>Complete DNA sequence of /Kuraishia capsulata/ illustrates novel genomic features among budding yeasts (/Saccharomycotina/).</title>
        <authorList>
            <person name="Morales L."/>
            <person name="Noel B."/>
            <person name="Porcel B."/>
            <person name="Marcet-Houben M."/>
            <person name="Hullo M-F."/>
            <person name="Sacerdot C."/>
            <person name="Tekaia F."/>
            <person name="Leh-Louis V."/>
            <person name="Despons L."/>
            <person name="Khanna V."/>
            <person name="Aury J-M."/>
            <person name="Barbe V."/>
            <person name="Couloux A."/>
            <person name="Labadie K."/>
            <person name="Pelletier E."/>
            <person name="Souciet J-L."/>
            <person name="Boekhout T."/>
            <person name="Gabaldon T."/>
            <person name="Wincker P."/>
            <person name="Dujon B."/>
        </authorList>
    </citation>
    <scope>NUCLEOTIDE SEQUENCE</scope>
    <source>
        <strain evidence="5">CBS 1993</strain>
    </source>
</reference>
<evidence type="ECO:0000256" key="2">
    <source>
        <dbReference type="PROSITE-ProRule" id="PRU00176"/>
    </source>
</evidence>
<dbReference type="Proteomes" id="UP000019384">
    <property type="component" value="Unassembled WGS sequence"/>
</dbReference>
<dbReference type="HOGENOM" id="CLU_025000_4_0_1"/>
<dbReference type="InterPro" id="IPR035979">
    <property type="entry name" value="RBD_domain_sf"/>
</dbReference>
<dbReference type="InterPro" id="IPR000504">
    <property type="entry name" value="RRM_dom"/>
</dbReference>
<dbReference type="SMART" id="SM00360">
    <property type="entry name" value="RRM"/>
    <property type="match status" value="3"/>
</dbReference>
<dbReference type="PANTHER" id="PTHR47640">
    <property type="entry name" value="TRNA SELENOCYSTEINE 1-ASSOCIATED PROTEIN 1-RELATED-RELATED"/>
    <property type="match status" value="1"/>
</dbReference>
<name>W6MH89_9ASCO</name>
<dbReference type="RefSeq" id="XP_022457008.1">
    <property type="nucleotide sequence ID" value="XM_022605550.1"/>
</dbReference>
<evidence type="ECO:0000259" key="4">
    <source>
        <dbReference type="PROSITE" id="PS50102"/>
    </source>
</evidence>
<feature type="compositionally biased region" description="Low complexity" evidence="3">
    <location>
        <begin position="43"/>
        <end position="52"/>
    </location>
</feature>
<feature type="domain" description="RRM" evidence="4">
    <location>
        <begin position="160"/>
        <end position="238"/>
    </location>
</feature>
<dbReference type="Pfam" id="PF00076">
    <property type="entry name" value="RRM_1"/>
    <property type="match status" value="3"/>
</dbReference>
<proteinExistence type="predicted"/>
<keyword evidence="6" id="KW-1185">Reference proteome</keyword>
<evidence type="ECO:0000256" key="3">
    <source>
        <dbReference type="SAM" id="MobiDB-lite"/>
    </source>
</evidence>
<dbReference type="EMBL" id="HG793125">
    <property type="protein sequence ID" value="CDK24993.1"/>
    <property type="molecule type" value="Genomic_DNA"/>
</dbReference>
<dbReference type="GO" id="GO:0043488">
    <property type="term" value="P:regulation of mRNA stability"/>
    <property type="evidence" value="ECO:0007669"/>
    <property type="project" value="TreeGrafter"/>
</dbReference>
<dbReference type="GO" id="GO:0034063">
    <property type="term" value="P:stress granule assembly"/>
    <property type="evidence" value="ECO:0007669"/>
    <property type="project" value="TreeGrafter"/>
</dbReference>
<dbReference type="SUPFAM" id="SSF54928">
    <property type="entry name" value="RNA-binding domain, RBD"/>
    <property type="match status" value="3"/>
</dbReference>
<feature type="domain" description="RRM" evidence="4">
    <location>
        <begin position="322"/>
        <end position="394"/>
    </location>
</feature>
<dbReference type="OrthoDB" id="8093034at2759"/>
<dbReference type="InterPro" id="IPR050825">
    <property type="entry name" value="RBM42_RBP45_47-like"/>
</dbReference>